<dbReference type="EMBL" id="JABFDN010000002">
    <property type="protein sequence ID" value="NPU65055.1"/>
    <property type="molecule type" value="Genomic_DNA"/>
</dbReference>
<evidence type="ECO:0000313" key="3">
    <source>
        <dbReference type="EMBL" id="NPU65055.1"/>
    </source>
</evidence>
<feature type="compositionally biased region" description="Low complexity" evidence="1">
    <location>
        <begin position="91"/>
        <end position="102"/>
    </location>
</feature>
<keyword evidence="2" id="KW-0732">Signal</keyword>
<feature type="chain" id="PRO_5046207377" evidence="2">
    <location>
        <begin position="27"/>
        <end position="206"/>
    </location>
</feature>
<protein>
    <submittedName>
        <fullName evidence="3">Uncharacterized protein</fullName>
    </submittedName>
</protein>
<organism evidence="3 4">
    <name type="scientific">Bradyrhizobium aeschynomenes</name>
    <dbReference type="NCBI Taxonomy" id="2734909"/>
    <lineage>
        <taxon>Bacteria</taxon>
        <taxon>Pseudomonadati</taxon>
        <taxon>Pseudomonadota</taxon>
        <taxon>Alphaproteobacteria</taxon>
        <taxon>Hyphomicrobiales</taxon>
        <taxon>Nitrobacteraceae</taxon>
        <taxon>Bradyrhizobium</taxon>
    </lineage>
</organism>
<accession>A0ABX2CBM3</accession>
<evidence type="ECO:0000256" key="1">
    <source>
        <dbReference type="SAM" id="MobiDB-lite"/>
    </source>
</evidence>
<sequence>MWPRRRGLVAALAPLVIALCAATAWAQSEPPLGLREAPQQPPQRAPAAEPASPPGNPGLVEELGKLFEKMAIIPLKRPSEADGERATDGKAAAAPADQAQQPPRQPAPKAGDDPAGVLKDTGETLSRLAKPSTMISGRIVCPLAANGTPDCKLGADRLCQGKGYKEGKSLNTDSAETCSAKVLIPGRQRKPDDCRTDTFVTSALCQ</sequence>
<comment type="caution">
    <text evidence="3">The sequence shown here is derived from an EMBL/GenBank/DDBJ whole genome shotgun (WGS) entry which is preliminary data.</text>
</comment>
<keyword evidence="4" id="KW-1185">Reference proteome</keyword>
<dbReference type="RefSeq" id="WP_172110135.1">
    <property type="nucleotide sequence ID" value="NZ_JABFDN010000002.1"/>
</dbReference>
<gene>
    <name evidence="3" type="ORF">HL667_08625</name>
</gene>
<evidence type="ECO:0000256" key="2">
    <source>
        <dbReference type="SAM" id="SignalP"/>
    </source>
</evidence>
<feature type="signal peptide" evidence="2">
    <location>
        <begin position="1"/>
        <end position="26"/>
    </location>
</feature>
<dbReference type="Proteomes" id="UP000886476">
    <property type="component" value="Unassembled WGS sequence"/>
</dbReference>
<reference evidence="3" key="1">
    <citation type="submission" date="2020-05" db="EMBL/GenBank/DDBJ databases">
        <title>Nod-independent and nitrogen-fixing Bradyrhizobium aeschynomene sp. nov. isolated from nodules of Aeschynomene indica.</title>
        <authorList>
            <person name="Zhang Z."/>
        </authorList>
    </citation>
    <scope>NUCLEOTIDE SEQUENCE</scope>
    <source>
        <strain evidence="3">83012</strain>
    </source>
</reference>
<feature type="compositionally biased region" description="Basic and acidic residues" evidence="1">
    <location>
        <begin position="77"/>
        <end position="88"/>
    </location>
</feature>
<name>A0ABX2CBM3_9BRAD</name>
<evidence type="ECO:0000313" key="4">
    <source>
        <dbReference type="Proteomes" id="UP000886476"/>
    </source>
</evidence>
<feature type="region of interest" description="Disordered" evidence="1">
    <location>
        <begin position="31"/>
        <end position="119"/>
    </location>
</feature>
<proteinExistence type="predicted"/>